<protein>
    <recommendedName>
        <fullName evidence="5">Low temperature requirement A protein (LtrA)</fullName>
    </recommendedName>
</protein>
<evidence type="ECO:0000256" key="1">
    <source>
        <dbReference type="SAM" id="MobiDB-lite"/>
    </source>
</evidence>
<name>A0ABT9NZ21_9ACTN</name>
<evidence type="ECO:0000313" key="3">
    <source>
        <dbReference type="EMBL" id="MDP9825210.1"/>
    </source>
</evidence>
<proteinExistence type="predicted"/>
<feature type="transmembrane region" description="Helical" evidence="2">
    <location>
        <begin position="12"/>
        <end position="31"/>
    </location>
</feature>
<feature type="region of interest" description="Disordered" evidence="1">
    <location>
        <begin position="140"/>
        <end position="160"/>
    </location>
</feature>
<evidence type="ECO:0000313" key="4">
    <source>
        <dbReference type="Proteomes" id="UP001235712"/>
    </source>
</evidence>
<feature type="transmembrane region" description="Helical" evidence="2">
    <location>
        <begin position="98"/>
        <end position="116"/>
    </location>
</feature>
<organism evidence="3 4">
    <name type="scientific">Kineosporia succinea</name>
    <dbReference type="NCBI Taxonomy" id="84632"/>
    <lineage>
        <taxon>Bacteria</taxon>
        <taxon>Bacillati</taxon>
        <taxon>Actinomycetota</taxon>
        <taxon>Actinomycetes</taxon>
        <taxon>Kineosporiales</taxon>
        <taxon>Kineosporiaceae</taxon>
        <taxon>Kineosporia</taxon>
    </lineage>
</organism>
<comment type="caution">
    <text evidence="3">The sequence shown here is derived from an EMBL/GenBank/DDBJ whole genome shotgun (WGS) entry which is preliminary data.</text>
</comment>
<gene>
    <name evidence="3" type="ORF">J2S57_000959</name>
</gene>
<sequence length="160" mass="17790">MPWWENWRYDLAINSVANVIVAAALYVVARWAGVVPKVGRIDVVVSVVGGFMAFGLAIWAIAEREPHDRWGSFKSRTFASISTLVLLGAGYMGRGDPVMVGLTCGGFVVVVVWEVARLERRRLAEIRAIAESAARRRSGLARHRPVRLRTPGPRPRSLRR</sequence>
<dbReference type="EMBL" id="JAUSQZ010000001">
    <property type="protein sequence ID" value="MDP9825210.1"/>
    <property type="molecule type" value="Genomic_DNA"/>
</dbReference>
<feature type="transmembrane region" description="Helical" evidence="2">
    <location>
        <begin position="43"/>
        <end position="61"/>
    </location>
</feature>
<reference evidence="3 4" key="1">
    <citation type="submission" date="2023-07" db="EMBL/GenBank/DDBJ databases">
        <title>Sequencing the genomes of 1000 actinobacteria strains.</title>
        <authorList>
            <person name="Klenk H.-P."/>
        </authorList>
    </citation>
    <scope>NUCLEOTIDE SEQUENCE [LARGE SCALE GENOMIC DNA]</scope>
    <source>
        <strain evidence="3 4">DSM 44388</strain>
    </source>
</reference>
<keyword evidence="2" id="KW-0812">Transmembrane</keyword>
<keyword evidence="2" id="KW-1133">Transmembrane helix</keyword>
<dbReference type="RefSeq" id="WP_307238758.1">
    <property type="nucleotide sequence ID" value="NZ_JAUSQZ010000001.1"/>
</dbReference>
<evidence type="ECO:0000256" key="2">
    <source>
        <dbReference type="SAM" id="Phobius"/>
    </source>
</evidence>
<accession>A0ABT9NZ21</accession>
<keyword evidence="4" id="KW-1185">Reference proteome</keyword>
<keyword evidence="2" id="KW-0472">Membrane</keyword>
<dbReference type="Proteomes" id="UP001235712">
    <property type="component" value="Unassembled WGS sequence"/>
</dbReference>
<evidence type="ECO:0008006" key="5">
    <source>
        <dbReference type="Google" id="ProtNLM"/>
    </source>
</evidence>